<dbReference type="InterPro" id="IPR044016">
    <property type="entry name" value="Big_13"/>
</dbReference>
<organism evidence="2 3">
    <name type="scientific">Pantoea nemavictus</name>
    <dbReference type="NCBI Taxonomy" id="2726955"/>
    <lineage>
        <taxon>Bacteria</taxon>
        <taxon>Pseudomonadati</taxon>
        <taxon>Pseudomonadota</taxon>
        <taxon>Gammaproteobacteria</taxon>
        <taxon>Enterobacterales</taxon>
        <taxon>Erwiniaceae</taxon>
        <taxon>Pantoea</taxon>
    </lineage>
</organism>
<comment type="caution">
    <text evidence="2">The sequence shown here is derived from an EMBL/GenBank/DDBJ whole genome shotgun (WGS) entry which is preliminary data.</text>
</comment>
<evidence type="ECO:0000259" key="1">
    <source>
        <dbReference type="Pfam" id="PF19077"/>
    </source>
</evidence>
<sequence length="835" mass="90711">MKINNLFDPIETFVLEFATGKVAFQSDPKHLHPEDAGAEIHIFINDQHFTTIIEPDGNWHWTAPEDLPDGIYNAVMYTVDTGGTPSDDVTPLSIVVDSTPPDAPKLHNLYDDVGGKVGSFDKGGTTDDKTPQLTGVAQKGSKVLLKNADGETIGSAVADKDSGEWVITPTVELQDGTNNLTLTTVEKFAGQFRESTPSEAFVINVAPDADIGTLPPDTILINHAFDNAGTNTGILKNGALTDDDMPELRGFASAGSTVVIMYREVGSNNWAGSATATLTGQQWTWTPSAALSSGNYEFQASIGDTSSALFNLEIYGPDDYARSARIVSAYDDAGTATGSLGNGAYTDDLTPTLRGRAEANSHVVLRYTLLDGSEASVTLDVDGKGNWSWTPQEDLGIGRWEFFVQPVGETEWSDAFVVNITDADSFEPTIDYAYDDVGASGKRASGEPMDDLTPTLHGHGEPNSIVYLNAQHGTDAAQIYSAKVDANGEWQWTPDNNLLTGDWSFQVSKNKDGDWVNNFDVKLVNPVEAGLVDFENIPSNWPKKFIYEKFYAYNDIVSINSIGNISIENNNNSFKESFGNTSLAINNSWLQVELGTFGSTRDIKIKNVSFELFGANYLTNVKVLAYDSAGNVLPETSYSLNRDSVLKINLPAHDIYKFNITTNGYIHLDNIRYDIEKTPETEPPVSEPDNNIHALNDIDDLITNDIIGNTDKIDTLQLTGKDQILDLNIHSDHIQSVEIIDLTGTGDKTLKLDLAALLAHGEKGLFIDDGKTQLVVQGDEGDVVQLADILPEGSDVSEWVHQDGTVTVAGVEYNVYSHGDDAELLIQQGVKTELV</sequence>
<accession>A0ABU8PRD8</accession>
<dbReference type="InterPro" id="IPR013783">
    <property type="entry name" value="Ig-like_fold"/>
</dbReference>
<dbReference type="Gene3D" id="2.60.40.10">
    <property type="entry name" value="Immunoglobulins"/>
    <property type="match status" value="5"/>
</dbReference>
<dbReference type="Proteomes" id="UP001362100">
    <property type="component" value="Unassembled WGS sequence"/>
</dbReference>
<dbReference type="Pfam" id="PF19077">
    <property type="entry name" value="Big_13"/>
    <property type="match status" value="4"/>
</dbReference>
<gene>
    <name evidence="2" type="ORF">WH298_05450</name>
</gene>
<feature type="domain" description="Bacterial Ig-like" evidence="1">
    <location>
        <begin position="119"/>
        <end position="197"/>
    </location>
</feature>
<dbReference type="RefSeq" id="WP_180822396.1">
    <property type="nucleotide sequence ID" value="NZ_JACAWY010000001.1"/>
</dbReference>
<evidence type="ECO:0000313" key="3">
    <source>
        <dbReference type="Proteomes" id="UP001362100"/>
    </source>
</evidence>
<keyword evidence="3" id="KW-1185">Reference proteome</keyword>
<name>A0ABU8PRD8_9GAMM</name>
<feature type="domain" description="Bacterial Ig-like" evidence="1">
    <location>
        <begin position="331"/>
        <end position="405"/>
    </location>
</feature>
<dbReference type="EMBL" id="JBBGZW010000001">
    <property type="protein sequence ID" value="MEJ5044656.1"/>
    <property type="molecule type" value="Genomic_DNA"/>
</dbReference>
<protein>
    <submittedName>
        <fullName evidence="2">Ig-like domain-containing protein</fullName>
    </submittedName>
</protein>
<proteinExistence type="predicted"/>
<evidence type="ECO:0000313" key="2">
    <source>
        <dbReference type="EMBL" id="MEJ5044656.1"/>
    </source>
</evidence>
<feature type="domain" description="Bacterial Ig-like" evidence="1">
    <location>
        <begin position="227"/>
        <end position="305"/>
    </location>
</feature>
<reference evidence="2 3" key="1">
    <citation type="submission" date="2023-12" db="EMBL/GenBank/DDBJ databases">
        <title>Gut-associated functions are favored during microbiome assembly across C. elegans life.</title>
        <authorList>
            <person name="Zimmermann J."/>
        </authorList>
    </citation>
    <scope>NUCLEOTIDE SEQUENCE [LARGE SCALE GENOMIC DNA]</scope>
    <source>
        <strain evidence="2 3">BIGb0393</strain>
    </source>
</reference>
<feature type="domain" description="Bacterial Ig-like" evidence="1">
    <location>
        <begin position="438"/>
        <end position="509"/>
    </location>
</feature>